<dbReference type="EMBL" id="BDGG01000008">
    <property type="protein sequence ID" value="GAV02625.1"/>
    <property type="molecule type" value="Genomic_DNA"/>
</dbReference>
<evidence type="ECO:0000256" key="1">
    <source>
        <dbReference type="SAM" id="MobiDB-lite"/>
    </source>
</evidence>
<sequence>MAYYRQGGPQMNSGARPHQGDMFPGVSQGDFGVGIELDEAPSFEAHHVHFHNEHFEPQGTKAQNIPAVHRDNKAALNLQPTPRQTEYFTALRDVSDEVSHAEFRPMQDSESSVAQFSRYPMKNYSMNTASSKLVPAAAPVILQEIAAQPEPGNL</sequence>
<proteinExistence type="predicted"/>
<dbReference type="Proteomes" id="UP000186922">
    <property type="component" value="Unassembled WGS sequence"/>
</dbReference>
<organism evidence="2 3">
    <name type="scientific">Ramazzottius varieornatus</name>
    <name type="common">Water bear</name>
    <name type="synonym">Tardigrade</name>
    <dbReference type="NCBI Taxonomy" id="947166"/>
    <lineage>
        <taxon>Eukaryota</taxon>
        <taxon>Metazoa</taxon>
        <taxon>Ecdysozoa</taxon>
        <taxon>Tardigrada</taxon>
        <taxon>Eutardigrada</taxon>
        <taxon>Parachela</taxon>
        <taxon>Hypsibioidea</taxon>
        <taxon>Ramazzottiidae</taxon>
        <taxon>Ramazzottius</taxon>
    </lineage>
</organism>
<dbReference type="AlphaFoldDB" id="A0A1D1VLZ2"/>
<feature type="region of interest" description="Disordered" evidence="1">
    <location>
        <begin position="1"/>
        <end position="21"/>
    </location>
</feature>
<accession>A0A1D1VLZ2</accession>
<comment type="caution">
    <text evidence="2">The sequence shown here is derived from an EMBL/GenBank/DDBJ whole genome shotgun (WGS) entry which is preliminary data.</text>
</comment>
<name>A0A1D1VLZ2_RAMVA</name>
<evidence type="ECO:0000313" key="3">
    <source>
        <dbReference type="Proteomes" id="UP000186922"/>
    </source>
</evidence>
<reference evidence="2 3" key="1">
    <citation type="journal article" date="2016" name="Nat. Commun.">
        <title>Extremotolerant tardigrade genome and improved radiotolerance of human cultured cells by tardigrade-unique protein.</title>
        <authorList>
            <person name="Hashimoto T."/>
            <person name="Horikawa D.D."/>
            <person name="Saito Y."/>
            <person name="Kuwahara H."/>
            <person name="Kozuka-Hata H."/>
            <person name="Shin-I T."/>
            <person name="Minakuchi Y."/>
            <person name="Ohishi K."/>
            <person name="Motoyama A."/>
            <person name="Aizu T."/>
            <person name="Enomoto A."/>
            <person name="Kondo K."/>
            <person name="Tanaka S."/>
            <person name="Hara Y."/>
            <person name="Koshikawa S."/>
            <person name="Sagara H."/>
            <person name="Miura T."/>
            <person name="Yokobori S."/>
            <person name="Miyagawa K."/>
            <person name="Suzuki Y."/>
            <person name="Kubo T."/>
            <person name="Oyama M."/>
            <person name="Kohara Y."/>
            <person name="Fujiyama A."/>
            <person name="Arakawa K."/>
            <person name="Katayama T."/>
            <person name="Toyoda A."/>
            <person name="Kunieda T."/>
        </authorList>
    </citation>
    <scope>NUCLEOTIDE SEQUENCE [LARGE SCALE GENOMIC DNA]</scope>
    <source>
        <strain evidence="2 3">YOKOZUNA-1</strain>
    </source>
</reference>
<evidence type="ECO:0000313" key="2">
    <source>
        <dbReference type="EMBL" id="GAV02625.1"/>
    </source>
</evidence>
<gene>
    <name evidence="2" type="primary">RvY_13165-1</name>
    <name evidence="2" type="synonym">RvY_13165.1</name>
    <name evidence="2" type="ORF">RvY_13165</name>
</gene>
<protein>
    <submittedName>
        <fullName evidence="2">Uncharacterized protein</fullName>
    </submittedName>
</protein>
<keyword evidence="3" id="KW-1185">Reference proteome</keyword>